<evidence type="ECO:0000256" key="5">
    <source>
        <dbReference type="ARBA" id="ARBA00022898"/>
    </source>
</evidence>
<comment type="cofactor">
    <cofactor evidence="1">
        <name>pyridoxal 5'-phosphate</name>
        <dbReference type="ChEBI" id="CHEBI:597326"/>
    </cofactor>
</comment>
<protein>
    <submittedName>
        <fullName evidence="10">Cysteine desulfurase</fullName>
        <ecNumber evidence="10">2.8.1.7</ecNumber>
    </submittedName>
</protein>
<dbReference type="GO" id="GO:0046872">
    <property type="term" value="F:metal ion binding"/>
    <property type="evidence" value="ECO:0007669"/>
    <property type="project" value="UniProtKB-KW"/>
</dbReference>
<feature type="domain" description="Aminotransferase class V" evidence="9">
    <location>
        <begin position="5"/>
        <end position="375"/>
    </location>
</feature>
<keyword evidence="4" id="KW-0479">Metal-binding</keyword>
<sequence length="390" mass="42073">MMERIYLDWAATAPLSDRAREAYDKTAERFPGNPSAVHKEGKEASSLLEACRKRVAHMLGTEPEHIIFTSGGTESNAIVLHSFLRTKGTGKIIIPGFEHPAIWEYRPIFSEFGFSLAEPSIREESRFSVEEYVRLITGDTKLACCMAVHNETGEIFPIQKLVEAIRSKEEGHPVHIHTDAVQAGGKREISIAEDIIASGIDSASFSGHKIGAPRGIGILYLKKPLAHPFPGGGQEMGMRPGTENLPAIAALTESLTMATEGRLPSKEAQMLLFEGLSSMKGVSVIPRSRKASPRNFVGSTISATASPIPSETLVRVMNDKGYAISAGSACSNRGSHGGKKIRRALMKAGVGEADALGAFRISIGPDTTCAQIEQFLQALDQTIQFLGRAF</sequence>
<organism evidence="10 11">
    <name type="scientific">Sediminispirochaeta smaragdinae (strain DSM 11293 / JCM 15392 / SEBR 4228)</name>
    <name type="common">Spirochaeta smaragdinae</name>
    <dbReference type="NCBI Taxonomy" id="573413"/>
    <lineage>
        <taxon>Bacteria</taxon>
        <taxon>Pseudomonadati</taxon>
        <taxon>Spirochaetota</taxon>
        <taxon>Spirochaetia</taxon>
        <taxon>Spirochaetales</taxon>
        <taxon>Spirochaetaceae</taxon>
        <taxon>Sediminispirochaeta</taxon>
    </lineage>
</organism>
<evidence type="ECO:0000259" key="9">
    <source>
        <dbReference type="Pfam" id="PF00266"/>
    </source>
</evidence>
<dbReference type="PIRSF" id="PIRSF005572">
    <property type="entry name" value="NifS"/>
    <property type="match status" value="1"/>
</dbReference>
<gene>
    <name evidence="10" type="ordered locus">Spirs_1900</name>
</gene>
<evidence type="ECO:0000256" key="2">
    <source>
        <dbReference type="ARBA" id="ARBA00006490"/>
    </source>
</evidence>
<accession>E1R6K8</accession>
<keyword evidence="7" id="KW-0411">Iron-sulfur</keyword>
<dbReference type="RefSeq" id="WP_013254490.1">
    <property type="nucleotide sequence ID" value="NC_014364.1"/>
</dbReference>
<dbReference type="HOGENOM" id="CLU_003433_0_0_12"/>
<comment type="similarity">
    <text evidence="2">Belongs to the class-V pyridoxal-phosphate-dependent aminotransferase family. NifS/IscS subfamily.</text>
</comment>
<keyword evidence="6" id="KW-0408">Iron</keyword>
<keyword evidence="11" id="KW-1185">Reference proteome</keyword>
<comment type="catalytic activity">
    <reaction evidence="8">
        <text>(sulfur carrier)-H + L-cysteine = (sulfur carrier)-SH + L-alanine</text>
        <dbReference type="Rhea" id="RHEA:43892"/>
        <dbReference type="Rhea" id="RHEA-COMP:14737"/>
        <dbReference type="Rhea" id="RHEA-COMP:14739"/>
        <dbReference type="ChEBI" id="CHEBI:29917"/>
        <dbReference type="ChEBI" id="CHEBI:35235"/>
        <dbReference type="ChEBI" id="CHEBI:57972"/>
        <dbReference type="ChEBI" id="CHEBI:64428"/>
        <dbReference type="EC" id="2.8.1.7"/>
    </reaction>
</comment>
<dbReference type="InterPro" id="IPR015424">
    <property type="entry name" value="PyrdxlP-dep_Trfase"/>
</dbReference>
<dbReference type="InterPro" id="IPR015422">
    <property type="entry name" value="PyrdxlP-dep_Trfase_small"/>
</dbReference>
<keyword evidence="3 10" id="KW-0808">Transferase</keyword>
<keyword evidence="5" id="KW-0663">Pyridoxal phosphate</keyword>
<dbReference type="InterPro" id="IPR016454">
    <property type="entry name" value="Cysteine_dSase"/>
</dbReference>
<dbReference type="Gene3D" id="3.40.640.10">
    <property type="entry name" value="Type I PLP-dependent aspartate aminotransferase-like (Major domain)"/>
    <property type="match status" value="1"/>
</dbReference>
<dbReference type="Proteomes" id="UP000002318">
    <property type="component" value="Chromosome"/>
</dbReference>
<dbReference type="EMBL" id="CP002116">
    <property type="protein sequence ID" value="ADK81026.1"/>
    <property type="molecule type" value="Genomic_DNA"/>
</dbReference>
<reference evidence="10 11" key="1">
    <citation type="journal article" date="2010" name="Stand. Genomic Sci.">
        <title>Complete genome sequence of Spirochaeta smaragdinae type strain (SEBR 4228).</title>
        <authorList>
            <person name="Mavromatis K."/>
            <person name="Yasawong M."/>
            <person name="Chertkov O."/>
            <person name="Lapidus A."/>
            <person name="Lucas S."/>
            <person name="Nolan M."/>
            <person name="Del Rio T.G."/>
            <person name="Tice H."/>
            <person name="Cheng J.F."/>
            <person name="Pitluck S."/>
            <person name="Liolios K."/>
            <person name="Ivanova N."/>
            <person name="Tapia R."/>
            <person name="Han C."/>
            <person name="Bruce D."/>
            <person name="Goodwin L."/>
            <person name="Pati A."/>
            <person name="Chen A."/>
            <person name="Palaniappan K."/>
            <person name="Land M."/>
            <person name="Hauser L."/>
            <person name="Chang Y.J."/>
            <person name="Jeffries C.D."/>
            <person name="Detter J.C."/>
            <person name="Rohde M."/>
            <person name="Brambilla E."/>
            <person name="Spring S."/>
            <person name="Goker M."/>
            <person name="Sikorski J."/>
            <person name="Woyke T."/>
            <person name="Bristow J."/>
            <person name="Eisen J.A."/>
            <person name="Markowitz V."/>
            <person name="Hugenholtz P."/>
            <person name="Klenk H.P."/>
            <person name="Kyrpides N.C."/>
        </authorList>
    </citation>
    <scope>NUCLEOTIDE SEQUENCE [LARGE SCALE GENOMIC DNA]</scope>
    <source>
        <strain evidence="11">DSM 11293 / JCM 15392 / SEBR 4228</strain>
    </source>
</reference>
<dbReference type="AlphaFoldDB" id="E1R6K8"/>
<evidence type="ECO:0000256" key="7">
    <source>
        <dbReference type="ARBA" id="ARBA00023014"/>
    </source>
</evidence>
<dbReference type="OrthoDB" id="9808002at2"/>
<dbReference type="EC" id="2.8.1.7" evidence="10"/>
<dbReference type="PANTHER" id="PTHR11601">
    <property type="entry name" value="CYSTEINE DESULFURYLASE FAMILY MEMBER"/>
    <property type="match status" value="1"/>
</dbReference>
<evidence type="ECO:0000256" key="6">
    <source>
        <dbReference type="ARBA" id="ARBA00023004"/>
    </source>
</evidence>
<evidence type="ECO:0000256" key="8">
    <source>
        <dbReference type="ARBA" id="ARBA00050776"/>
    </source>
</evidence>
<dbReference type="Gene3D" id="3.90.1150.10">
    <property type="entry name" value="Aspartate Aminotransferase, domain 1"/>
    <property type="match status" value="1"/>
</dbReference>
<proteinExistence type="inferred from homology"/>
<evidence type="ECO:0000256" key="3">
    <source>
        <dbReference type="ARBA" id="ARBA00022679"/>
    </source>
</evidence>
<evidence type="ECO:0000256" key="1">
    <source>
        <dbReference type="ARBA" id="ARBA00001933"/>
    </source>
</evidence>
<dbReference type="Pfam" id="PF00266">
    <property type="entry name" value="Aminotran_5"/>
    <property type="match status" value="1"/>
</dbReference>
<evidence type="ECO:0000313" key="11">
    <source>
        <dbReference type="Proteomes" id="UP000002318"/>
    </source>
</evidence>
<dbReference type="Gene3D" id="1.10.260.50">
    <property type="match status" value="1"/>
</dbReference>
<evidence type="ECO:0000313" key="10">
    <source>
        <dbReference type="EMBL" id="ADK81026.1"/>
    </source>
</evidence>
<dbReference type="InterPro" id="IPR000192">
    <property type="entry name" value="Aminotrans_V_dom"/>
</dbReference>
<dbReference type="eggNOG" id="COG1104">
    <property type="taxonomic scope" value="Bacteria"/>
</dbReference>
<dbReference type="SUPFAM" id="SSF53383">
    <property type="entry name" value="PLP-dependent transferases"/>
    <property type="match status" value="1"/>
</dbReference>
<name>E1R6K8_SEDSS</name>
<dbReference type="InterPro" id="IPR015421">
    <property type="entry name" value="PyrdxlP-dep_Trfase_major"/>
</dbReference>
<dbReference type="GO" id="GO:0031071">
    <property type="term" value="F:cysteine desulfurase activity"/>
    <property type="evidence" value="ECO:0007669"/>
    <property type="project" value="UniProtKB-EC"/>
</dbReference>
<dbReference type="STRING" id="573413.Spirs_1900"/>
<dbReference type="PANTHER" id="PTHR11601:SF34">
    <property type="entry name" value="CYSTEINE DESULFURASE"/>
    <property type="match status" value="1"/>
</dbReference>
<dbReference type="GO" id="GO:0051536">
    <property type="term" value="F:iron-sulfur cluster binding"/>
    <property type="evidence" value="ECO:0007669"/>
    <property type="project" value="UniProtKB-KW"/>
</dbReference>
<evidence type="ECO:0000256" key="4">
    <source>
        <dbReference type="ARBA" id="ARBA00022723"/>
    </source>
</evidence>
<dbReference type="KEGG" id="ssm:Spirs_1900"/>